<sequence>MARPQQFDRDQVLDAAVAVFRQHGFEGSSAAALVSAMRIGRQSLYNSFGDKWQLYQEAVRRYAAAETEAHLAALRRGPRAVDGIRHFLERVVETARETCLGVSSICEFGTSRTDLAKIHECFGRVLRDALMARMRQAQCEGDLSSDIDTGDAAAFLIATVAGIRVSARGGADRATLAAVARAALRGLR</sequence>
<keyword evidence="1" id="KW-0805">Transcription regulation</keyword>
<evidence type="ECO:0000313" key="7">
    <source>
        <dbReference type="Proteomes" id="UP000534870"/>
    </source>
</evidence>
<dbReference type="PROSITE" id="PS50977">
    <property type="entry name" value="HTH_TETR_2"/>
    <property type="match status" value="1"/>
</dbReference>
<protein>
    <submittedName>
        <fullName evidence="6">TetR/AcrR family transcriptional regulator</fullName>
    </submittedName>
</protein>
<dbReference type="InterPro" id="IPR001647">
    <property type="entry name" value="HTH_TetR"/>
</dbReference>
<dbReference type="SUPFAM" id="SSF46689">
    <property type="entry name" value="Homeodomain-like"/>
    <property type="match status" value="1"/>
</dbReference>
<dbReference type="RefSeq" id="WP_176638708.1">
    <property type="nucleotide sequence ID" value="NZ_JABXXP010000009.1"/>
</dbReference>
<keyword evidence="3" id="KW-0804">Transcription</keyword>
<evidence type="ECO:0000256" key="4">
    <source>
        <dbReference type="PROSITE-ProRule" id="PRU00335"/>
    </source>
</evidence>
<dbReference type="Proteomes" id="UP000534870">
    <property type="component" value="Unassembled WGS sequence"/>
</dbReference>
<dbReference type="Gene3D" id="1.10.357.10">
    <property type="entry name" value="Tetracycline Repressor, domain 2"/>
    <property type="match status" value="1"/>
</dbReference>
<dbReference type="GO" id="GO:0003677">
    <property type="term" value="F:DNA binding"/>
    <property type="evidence" value="ECO:0007669"/>
    <property type="project" value="UniProtKB-UniRule"/>
</dbReference>
<feature type="DNA-binding region" description="H-T-H motif" evidence="4">
    <location>
        <begin position="29"/>
        <end position="48"/>
    </location>
</feature>
<proteinExistence type="predicted"/>
<evidence type="ECO:0000256" key="2">
    <source>
        <dbReference type="ARBA" id="ARBA00023125"/>
    </source>
</evidence>
<dbReference type="InterPro" id="IPR009057">
    <property type="entry name" value="Homeodomain-like_sf"/>
</dbReference>
<evidence type="ECO:0000259" key="5">
    <source>
        <dbReference type="PROSITE" id="PS50977"/>
    </source>
</evidence>
<dbReference type="Gene3D" id="1.10.10.60">
    <property type="entry name" value="Homeodomain-like"/>
    <property type="match status" value="1"/>
</dbReference>
<reference evidence="6 7" key="1">
    <citation type="submission" date="2020-06" db="EMBL/GenBank/DDBJ databases">
        <title>Description of novel acetic acid bacteria.</title>
        <authorList>
            <person name="Sombolestani A."/>
        </authorList>
    </citation>
    <scope>NUCLEOTIDE SEQUENCE [LARGE SCALE GENOMIC DNA]</scope>
    <source>
        <strain evidence="6 7">LMG 31431</strain>
    </source>
</reference>
<keyword evidence="2 4" id="KW-0238">DNA-binding</keyword>
<dbReference type="EMBL" id="JABXXP010000009">
    <property type="protein sequence ID" value="NVN09914.1"/>
    <property type="molecule type" value="Genomic_DNA"/>
</dbReference>
<evidence type="ECO:0000256" key="3">
    <source>
        <dbReference type="ARBA" id="ARBA00023163"/>
    </source>
</evidence>
<dbReference type="SUPFAM" id="SSF48498">
    <property type="entry name" value="Tetracyclin repressor-like, C-terminal domain"/>
    <property type="match status" value="1"/>
</dbReference>
<dbReference type="Pfam" id="PF00440">
    <property type="entry name" value="TetR_N"/>
    <property type="match status" value="1"/>
</dbReference>
<evidence type="ECO:0000256" key="1">
    <source>
        <dbReference type="ARBA" id="ARBA00023015"/>
    </source>
</evidence>
<dbReference type="PANTHER" id="PTHR47506:SF1">
    <property type="entry name" value="HTH-TYPE TRANSCRIPTIONAL REGULATOR YJDC"/>
    <property type="match status" value="1"/>
</dbReference>
<dbReference type="PANTHER" id="PTHR47506">
    <property type="entry name" value="TRANSCRIPTIONAL REGULATORY PROTEIN"/>
    <property type="match status" value="1"/>
</dbReference>
<dbReference type="AlphaFoldDB" id="A0A7Y7IT66"/>
<organism evidence="6 7">
    <name type="scientific">Nguyenibacter vanlangensis</name>
    <dbReference type="NCBI Taxonomy" id="1216886"/>
    <lineage>
        <taxon>Bacteria</taxon>
        <taxon>Pseudomonadati</taxon>
        <taxon>Pseudomonadota</taxon>
        <taxon>Alphaproteobacteria</taxon>
        <taxon>Acetobacterales</taxon>
        <taxon>Acetobacteraceae</taxon>
        <taxon>Nguyenibacter</taxon>
    </lineage>
</organism>
<comment type="caution">
    <text evidence="6">The sequence shown here is derived from an EMBL/GenBank/DDBJ whole genome shotgun (WGS) entry which is preliminary data.</text>
</comment>
<gene>
    <name evidence="6" type="ORF">HUK84_01905</name>
</gene>
<dbReference type="InterPro" id="IPR036271">
    <property type="entry name" value="Tet_transcr_reg_TetR-rel_C_sf"/>
</dbReference>
<name>A0A7Y7IT66_9PROT</name>
<feature type="domain" description="HTH tetR-type" evidence="5">
    <location>
        <begin position="6"/>
        <end position="66"/>
    </location>
</feature>
<evidence type="ECO:0000313" key="6">
    <source>
        <dbReference type="EMBL" id="NVN09914.1"/>
    </source>
</evidence>
<accession>A0A7Y7IT66</accession>